<dbReference type="EMBL" id="BGPR01006567">
    <property type="protein sequence ID" value="GBN20087.1"/>
    <property type="molecule type" value="Genomic_DNA"/>
</dbReference>
<dbReference type="AlphaFoldDB" id="A0A4Y2M327"/>
<protein>
    <submittedName>
        <fullName evidence="4">THO complex subunit 6</fullName>
    </submittedName>
</protein>
<dbReference type="GO" id="GO:0000346">
    <property type="term" value="C:transcription export complex"/>
    <property type="evidence" value="ECO:0007669"/>
    <property type="project" value="TreeGrafter"/>
</dbReference>
<reference evidence="4 5" key="1">
    <citation type="journal article" date="2019" name="Sci. Rep.">
        <title>Orb-weaving spider Araneus ventricosus genome elucidates the spidroin gene catalogue.</title>
        <authorList>
            <person name="Kono N."/>
            <person name="Nakamura H."/>
            <person name="Ohtoshi R."/>
            <person name="Moran D.A.P."/>
            <person name="Shinohara A."/>
            <person name="Yoshida Y."/>
            <person name="Fujiwara M."/>
            <person name="Mori M."/>
            <person name="Tomita M."/>
            <person name="Arakawa K."/>
        </authorList>
    </citation>
    <scope>NUCLEOTIDE SEQUENCE [LARGE SCALE GENOMIC DNA]</scope>
</reference>
<dbReference type="InterPro" id="IPR042626">
    <property type="entry name" value="THOC6"/>
</dbReference>
<dbReference type="GO" id="GO:0006406">
    <property type="term" value="P:mRNA export from nucleus"/>
    <property type="evidence" value="ECO:0007669"/>
    <property type="project" value="TreeGrafter"/>
</dbReference>
<evidence type="ECO:0000313" key="5">
    <source>
        <dbReference type="Proteomes" id="UP000499080"/>
    </source>
</evidence>
<dbReference type="Gene3D" id="2.130.10.10">
    <property type="entry name" value="YVTN repeat-like/Quinoprotein amine dehydrogenase"/>
    <property type="match status" value="1"/>
</dbReference>
<gene>
    <name evidence="4" type="primary">thoc6</name>
    <name evidence="4" type="ORF">AVEN_178002_1</name>
</gene>
<name>A0A4Y2M327_ARAVE</name>
<dbReference type="InterPro" id="IPR001680">
    <property type="entry name" value="WD40_rpt"/>
</dbReference>
<dbReference type="PROSITE" id="PS50082">
    <property type="entry name" value="WD_REPEATS_2"/>
    <property type="match status" value="1"/>
</dbReference>
<evidence type="ECO:0000256" key="2">
    <source>
        <dbReference type="ARBA" id="ARBA00022574"/>
    </source>
</evidence>
<feature type="repeat" description="WD" evidence="3">
    <location>
        <begin position="154"/>
        <end position="186"/>
    </location>
</feature>
<dbReference type="Pfam" id="PF00400">
    <property type="entry name" value="WD40"/>
    <property type="match status" value="1"/>
</dbReference>
<accession>A0A4Y2M327</accession>
<evidence type="ECO:0000313" key="4">
    <source>
        <dbReference type="EMBL" id="GBN20087.1"/>
    </source>
</evidence>
<proteinExistence type="inferred from homology"/>
<comment type="caution">
    <text evidence="4">The sequence shown here is derived from an EMBL/GenBank/DDBJ whole genome shotgun (WGS) entry which is preliminary data.</text>
</comment>
<dbReference type="PANTHER" id="PTHR44411:SF1">
    <property type="entry name" value="THO COMPLEX SUBUNIT 6 HOMOLOG"/>
    <property type="match status" value="1"/>
</dbReference>
<dbReference type="Proteomes" id="UP000499080">
    <property type="component" value="Unassembled WGS sequence"/>
</dbReference>
<keyword evidence="5" id="KW-1185">Reference proteome</keyword>
<keyword evidence="2 3" id="KW-0853">WD repeat</keyword>
<dbReference type="OrthoDB" id="273067at2759"/>
<dbReference type="InterPro" id="IPR036322">
    <property type="entry name" value="WD40_repeat_dom_sf"/>
</dbReference>
<evidence type="ECO:0000256" key="3">
    <source>
        <dbReference type="PROSITE-ProRule" id="PRU00221"/>
    </source>
</evidence>
<dbReference type="PROSITE" id="PS50294">
    <property type="entry name" value="WD_REPEATS_REGION"/>
    <property type="match status" value="1"/>
</dbReference>
<comment type="similarity">
    <text evidence="1">Belongs to the WD repeat THOC6 family.</text>
</comment>
<dbReference type="PANTHER" id="PTHR44411">
    <property type="entry name" value="THO COMPLEX SUBUNIT 6 HOMOLOG"/>
    <property type="match status" value="1"/>
</dbReference>
<dbReference type="InterPro" id="IPR015943">
    <property type="entry name" value="WD40/YVTN_repeat-like_dom_sf"/>
</dbReference>
<dbReference type="SMART" id="SM00320">
    <property type="entry name" value="WD40"/>
    <property type="match status" value="5"/>
</dbReference>
<evidence type="ECO:0000256" key="1">
    <source>
        <dbReference type="ARBA" id="ARBA00009728"/>
    </source>
</evidence>
<dbReference type="SUPFAM" id="SSF50978">
    <property type="entry name" value="WD40 repeat-like"/>
    <property type="match status" value="1"/>
</dbReference>
<organism evidence="4 5">
    <name type="scientific">Araneus ventricosus</name>
    <name type="common">Orbweaver spider</name>
    <name type="synonym">Epeira ventricosa</name>
    <dbReference type="NCBI Taxonomy" id="182803"/>
    <lineage>
        <taxon>Eukaryota</taxon>
        <taxon>Metazoa</taxon>
        <taxon>Ecdysozoa</taxon>
        <taxon>Arthropoda</taxon>
        <taxon>Chelicerata</taxon>
        <taxon>Arachnida</taxon>
        <taxon>Araneae</taxon>
        <taxon>Araneomorphae</taxon>
        <taxon>Entelegynae</taxon>
        <taxon>Araneoidea</taxon>
        <taxon>Araneidae</taxon>
        <taxon>Araneus</taxon>
    </lineage>
</organism>
<sequence>MNQLKQYYTTVYAVAYSSCGYYLAAANNYGFIAIFKLSPLLDNEENAQLEASQKYPVFKFSAHTGPIYSLLSTKQFIISGGVGELKLWKWSDLKRREAKSLWTFFIPQGDSLTKPEINSMVLSEKENEGILYAGCGDNKVYCLDIEKRSLLFVLEGHTDYIHCVDLGHSNQECVTGSEDGSIRVWDSRKGGSAVHILEPHKHQIANRPEFGKWIGCLALDSSDDWLVCGGGPHLCVWHLRSLAPSTQLLKPQVTSNVVAFHEDMIISGGSEPFVSHWSLDGKLQTEVPTSASSVFCLGINSSPTQQVLATGGSSYKIDLCTDFRYKDFSLCFCDP</sequence>
<dbReference type="GO" id="GO:0000347">
    <property type="term" value="C:THO complex"/>
    <property type="evidence" value="ECO:0007669"/>
    <property type="project" value="TreeGrafter"/>
</dbReference>